<feature type="region of interest" description="Disordered" evidence="7">
    <location>
        <begin position="322"/>
        <end position="345"/>
    </location>
</feature>
<comment type="subcellular location">
    <subcellularLocation>
        <location evidence="1">Membrane</location>
        <topology evidence="1">Multi-pass membrane protein</topology>
    </subcellularLocation>
</comment>
<feature type="transmembrane region" description="Helical" evidence="8">
    <location>
        <begin position="116"/>
        <end position="138"/>
    </location>
</feature>
<evidence type="ECO:0000256" key="7">
    <source>
        <dbReference type="SAM" id="MobiDB-lite"/>
    </source>
</evidence>
<dbReference type="AlphaFoldDB" id="A0A7E4W7L5"/>
<dbReference type="WBParaSite" id="Pan_g7236.t1">
    <property type="protein sequence ID" value="Pan_g7236.t1"/>
    <property type="gene ID" value="Pan_g7236"/>
</dbReference>
<evidence type="ECO:0000256" key="9">
    <source>
        <dbReference type="SAM" id="SignalP"/>
    </source>
</evidence>
<evidence type="ECO:0000256" key="2">
    <source>
        <dbReference type="ARBA" id="ARBA00008077"/>
    </source>
</evidence>
<sequence length="345" mass="37213">MVSVCFTVICLVAAVVRGSPFNASRPLDRSLFYCTLCFAFSASLYAISLLFKDSIACIEYNDDLLYAGRGLPNTLCTFIATLLYYFGSAGRLWWLMLSVAWRWNMKEHSVAEMEKFVFRSHIICWALPLFLVVMALMAQSIHPELLSGVCLVGTASQANHQVFVVLREFLITLAAVLVLIGGCLTTVQRRSDVTGSGSATPSAGFIGVLYPIAAIFLLLSSLQNQFTPLLGKWTTLAALQLLADPSLGTLIGAAYFVYLLYACYQHGPIGPGLHEKQGYLPAMVGAQTTTSCVTPSVYHQVSPQGRMIASLTAGGTSANGTYYAQATGDSPPQVPQIPIPPVPSM</sequence>
<reference evidence="12" key="2">
    <citation type="submission" date="2020-10" db="UniProtKB">
        <authorList>
            <consortium name="WormBaseParasite"/>
        </authorList>
    </citation>
    <scope>IDENTIFICATION</scope>
</reference>
<dbReference type="PROSITE" id="PS50261">
    <property type="entry name" value="G_PROTEIN_RECEP_F2_4"/>
    <property type="match status" value="1"/>
</dbReference>
<evidence type="ECO:0000259" key="10">
    <source>
        <dbReference type="PROSITE" id="PS50261"/>
    </source>
</evidence>
<keyword evidence="6" id="KW-0675">Receptor</keyword>
<evidence type="ECO:0000256" key="8">
    <source>
        <dbReference type="SAM" id="Phobius"/>
    </source>
</evidence>
<dbReference type="Proteomes" id="UP000492821">
    <property type="component" value="Unassembled WGS sequence"/>
</dbReference>
<dbReference type="GO" id="GO:0016020">
    <property type="term" value="C:membrane"/>
    <property type="evidence" value="ECO:0007669"/>
    <property type="project" value="UniProtKB-SubCell"/>
</dbReference>
<accession>A0A7E4W7L5</accession>
<evidence type="ECO:0000256" key="3">
    <source>
        <dbReference type="ARBA" id="ARBA00022692"/>
    </source>
</evidence>
<evidence type="ECO:0000256" key="6">
    <source>
        <dbReference type="ARBA" id="ARBA00023170"/>
    </source>
</evidence>
<feature type="chain" id="PRO_5028955521" evidence="9">
    <location>
        <begin position="19"/>
        <end position="345"/>
    </location>
</feature>
<dbReference type="GO" id="GO:0007166">
    <property type="term" value="P:cell surface receptor signaling pathway"/>
    <property type="evidence" value="ECO:0007669"/>
    <property type="project" value="InterPro"/>
</dbReference>
<feature type="domain" description="G-protein coupled receptors family 2 profile 2" evidence="10">
    <location>
        <begin position="1"/>
        <end position="180"/>
    </location>
</feature>
<feature type="transmembrane region" description="Helical" evidence="8">
    <location>
        <begin position="199"/>
        <end position="219"/>
    </location>
</feature>
<dbReference type="SMART" id="SM01330">
    <property type="entry name" value="Frizzled"/>
    <property type="match status" value="1"/>
</dbReference>
<keyword evidence="3 8" id="KW-0812">Transmembrane</keyword>
<dbReference type="GO" id="GO:0004888">
    <property type="term" value="F:transmembrane signaling receptor activity"/>
    <property type="evidence" value="ECO:0007669"/>
    <property type="project" value="InterPro"/>
</dbReference>
<evidence type="ECO:0000313" key="12">
    <source>
        <dbReference type="WBParaSite" id="Pan_g7236.t1"/>
    </source>
</evidence>
<comment type="similarity">
    <text evidence="2">Belongs to the G-protein coupled receptor Fz/Smo family.</text>
</comment>
<feature type="signal peptide" evidence="9">
    <location>
        <begin position="1"/>
        <end position="18"/>
    </location>
</feature>
<organism evidence="11 12">
    <name type="scientific">Panagrellus redivivus</name>
    <name type="common">Microworm</name>
    <dbReference type="NCBI Taxonomy" id="6233"/>
    <lineage>
        <taxon>Eukaryota</taxon>
        <taxon>Metazoa</taxon>
        <taxon>Ecdysozoa</taxon>
        <taxon>Nematoda</taxon>
        <taxon>Chromadorea</taxon>
        <taxon>Rhabditida</taxon>
        <taxon>Tylenchina</taxon>
        <taxon>Panagrolaimomorpha</taxon>
        <taxon>Panagrolaimoidea</taxon>
        <taxon>Panagrolaimidae</taxon>
        <taxon>Panagrellus</taxon>
    </lineage>
</organism>
<feature type="compositionally biased region" description="Pro residues" evidence="7">
    <location>
        <begin position="332"/>
        <end position="345"/>
    </location>
</feature>
<feature type="transmembrane region" description="Helical" evidence="8">
    <location>
        <begin position="30"/>
        <end position="51"/>
    </location>
</feature>
<name>A0A7E4W7L5_PANRE</name>
<proteinExistence type="inferred from homology"/>
<feature type="transmembrane region" description="Helical" evidence="8">
    <location>
        <begin position="239"/>
        <end position="261"/>
    </location>
</feature>
<feature type="transmembrane region" description="Helical" evidence="8">
    <location>
        <begin position="71"/>
        <end position="96"/>
    </location>
</feature>
<evidence type="ECO:0000256" key="1">
    <source>
        <dbReference type="ARBA" id="ARBA00004141"/>
    </source>
</evidence>
<evidence type="ECO:0000256" key="4">
    <source>
        <dbReference type="ARBA" id="ARBA00022989"/>
    </source>
</evidence>
<keyword evidence="9" id="KW-0732">Signal</keyword>
<protein>
    <submittedName>
        <fullName evidence="12">Frizzled-4</fullName>
    </submittedName>
</protein>
<dbReference type="PRINTS" id="PR00489">
    <property type="entry name" value="FRIZZLED"/>
</dbReference>
<dbReference type="InterPro" id="IPR000539">
    <property type="entry name" value="Frizzled/Smoothened_7TM"/>
</dbReference>
<keyword evidence="11" id="KW-1185">Reference proteome</keyword>
<evidence type="ECO:0000313" key="11">
    <source>
        <dbReference type="Proteomes" id="UP000492821"/>
    </source>
</evidence>
<dbReference type="InterPro" id="IPR017981">
    <property type="entry name" value="GPCR_2-like_7TM"/>
</dbReference>
<keyword evidence="4 8" id="KW-1133">Transmembrane helix</keyword>
<evidence type="ECO:0000256" key="5">
    <source>
        <dbReference type="ARBA" id="ARBA00023136"/>
    </source>
</evidence>
<dbReference type="Gene3D" id="1.20.1070.10">
    <property type="entry name" value="Rhodopsin 7-helix transmembrane proteins"/>
    <property type="match status" value="1"/>
</dbReference>
<dbReference type="Pfam" id="PF01534">
    <property type="entry name" value="Frizzled"/>
    <property type="match status" value="1"/>
</dbReference>
<reference evidence="11" key="1">
    <citation type="journal article" date="2013" name="Genetics">
        <title>The draft genome and transcriptome of Panagrellus redivivus are shaped by the harsh demands of a free-living lifestyle.</title>
        <authorList>
            <person name="Srinivasan J."/>
            <person name="Dillman A.R."/>
            <person name="Macchietto M.G."/>
            <person name="Heikkinen L."/>
            <person name="Lakso M."/>
            <person name="Fracchia K.M."/>
            <person name="Antoshechkin I."/>
            <person name="Mortazavi A."/>
            <person name="Wong G."/>
            <person name="Sternberg P.W."/>
        </authorList>
    </citation>
    <scope>NUCLEOTIDE SEQUENCE [LARGE SCALE GENOMIC DNA]</scope>
    <source>
        <strain evidence="11">MT8872</strain>
    </source>
</reference>
<feature type="transmembrane region" description="Helical" evidence="8">
    <location>
        <begin position="169"/>
        <end position="187"/>
    </location>
</feature>
<keyword evidence="5 8" id="KW-0472">Membrane</keyword>